<comment type="similarity">
    <text evidence="5">Belongs to the binding-protein-dependent transport system permease family.</text>
</comment>
<keyword evidence="4 5" id="KW-0472">Membrane</keyword>
<dbReference type="PROSITE" id="PS50928">
    <property type="entry name" value="ABC_TM1"/>
    <property type="match status" value="1"/>
</dbReference>
<keyword evidence="3 5" id="KW-1133">Transmembrane helix</keyword>
<feature type="transmembrane region" description="Helical" evidence="5">
    <location>
        <begin position="147"/>
        <end position="172"/>
    </location>
</feature>
<comment type="subcellular location">
    <subcellularLocation>
        <location evidence="1 5">Cell membrane</location>
        <topology evidence="1 5">Multi-pass membrane protein</topology>
    </subcellularLocation>
</comment>
<feature type="domain" description="ABC transmembrane type-1" evidence="6">
    <location>
        <begin position="145"/>
        <end position="337"/>
    </location>
</feature>
<feature type="transmembrane region" description="Helical" evidence="5">
    <location>
        <begin position="21"/>
        <end position="43"/>
    </location>
</feature>
<feature type="transmembrane region" description="Helical" evidence="5">
    <location>
        <begin position="311"/>
        <end position="333"/>
    </location>
</feature>
<keyword evidence="8" id="KW-1185">Reference proteome</keyword>
<gene>
    <name evidence="7" type="ORF">ACFPVW_06700</name>
</gene>
<keyword evidence="5" id="KW-0813">Transport</keyword>
<name>A0ABW0YDV5_9GAMM</name>
<dbReference type="Proteomes" id="UP001596132">
    <property type="component" value="Unassembled WGS sequence"/>
</dbReference>
<dbReference type="EMBL" id="JBHSPP010000006">
    <property type="protein sequence ID" value="MFC5705764.1"/>
    <property type="molecule type" value="Genomic_DNA"/>
</dbReference>
<dbReference type="CDD" id="cd06261">
    <property type="entry name" value="TM_PBP2"/>
    <property type="match status" value="1"/>
</dbReference>
<evidence type="ECO:0000256" key="5">
    <source>
        <dbReference type="RuleBase" id="RU363032"/>
    </source>
</evidence>
<evidence type="ECO:0000259" key="6">
    <source>
        <dbReference type="PROSITE" id="PS50928"/>
    </source>
</evidence>
<reference evidence="8" key="1">
    <citation type="journal article" date="2019" name="Int. J. Syst. Evol. Microbiol.">
        <title>The Global Catalogue of Microorganisms (GCM) 10K type strain sequencing project: providing services to taxonomists for standard genome sequencing and annotation.</title>
        <authorList>
            <consortium name="The Broad Institute Genomics Platform"/>
            <consortium name="The Broad Institute Genome Sequencing Center for Infectious Disease"/>
            <person name="Wu L."/>
            <person name="Ma J."/>
        </authorList>
    </citation>
    <scope>NUCLEOTIDE SEQUENCE [LARGE SCALE GENOMIC DNA]</scope>
    <source>
        <strain evidence="8">KCTC 15012</strain>
    </source>
</reference>
<evidence type="ECO:0000256" key="1">
    <source>
        <dbReference type="ARBA" id="ARBA00004651"/>
    </source>
</evidence>
<dbReference type="InterPro" id="IPR000515">
    <property type="entry name" value="MetI-like"/>
</dbReference>
<dbReference type="InterPro" id="IPR035906">
    <property type="entry name" value="MetI-like_sf"/>
</dbReference>
<protein>
    <submittedName>
        <fullName evidence="7">ABC transporter permease</fullName>
    </submittedName>
</protein>
<feature type="transmembrane region" description="Helical" evidence="5">
    <location>
        <begin position="184"/>
        <end position="202"/>
    </location>
</feature>
<keyword evidence="2 5" id="KW-0812">Transmembrane</keyword>
<evidence type="ECO:0000256" key="2">
    <source>
        <dbReference type="ARBA" id="ARBA00022692"/>
    </source>
</evidence>
<proteinExistence type="inferred from homology"/>
<accession>A0ABW0YDV5</accession>
<comment type="caution">
    <text evidence="7">The sequence shown here is derived from an EMBL/GenBank/DDBJ whole genome shotgun (WGS) entry which is preliminary data.</text>
</comment>
<organism evidence="7 8">
    <name type="scientific">Aeromonas eucrenophila</name>
    <dbReference type="NCBI Taxonomy" id="649"/>
    <lineage>
        <taxon>Bacteria</taxon>
        <taxon>Pseudomonadati</taxon>
        <taxon>Pseudomonadota</taxon>
        <taxon>Gammaproteobacteria</taxon>
        <taxon>Aeromonadales</taxon>
        <taxon>Aeromonadaceae</taxon>
        <taxon>Aeromonas</taxon>
    </lineage>
</organism>
<evidence type="ECO:0000313" key="7">
    <source>
        <dbReference type="EMBL" id="MFC5705764.1"/>
    </source>
</evidence>
<evidence type="ECO:0000313" key="8">
    <source>
        <dbReference type="Proteomes" id="UP001596132"/>
    </source>
</evidence>
<sequence length="349" mass="39469">MTLQLNPVTLKKLKRFKSIKRGYYSFILFSLLVILSLLAELLVNSRALALSYQGELYFPTYGDVIPGQHFGLDYEYETNYRQLQAKFAQEGKGDWVLLPPVPWNPYEQDFKQDAYPPYAPSLADRHFLGTDTSGRDVLARLVYGFRIAIGFAFITLVASYVIGVSLGCMMGFLGGRFDLILQRFIEIWSQVPFLYVIMILVSLTKPNFGLFVGINVLFGWMGITWYMRTLTYKERARDYVMAARAQGASTRRIIFHHILPNTLMMIVTLAPFAVVGNISTLTALDYLGFGLAPPTPSWGELLSQGINNLDAIWIVSSVVVAVSLVLIMVSFIGEAIREAFDPRQFTRYQ</sequence>
<dbReference type="PANTHER" id="PTHR30325:SF0">
    <property type="entry name" value="INNER MEMBRANE ABC TRANSPORTER PERMEASE PROTEIN YEJE"/>
    <property type="match status" value="1"/>
</dbReference>
<dbReference type="SUPFAM" id="SSF161098">
    <property type="entry name" value="MetI-like"/>
    <property type="match status" value="1"/>
</dbReference>
<feature type="transmembrane region" description="Helical" evidence="5">
    <location>
        <begin position="208"/>
        <end position="227"/>
    </location>
</feature>
<evidence type="ECO:0000256" key="4">
    <source>
        <dbReference type="ARBA" id="ARBA00023136"/>
    </source>
</evidence>
<evidence type="ECO:0000256" key="3">
    <source>
        <dbReference type="ARBA" id="ARBA00022989"/>
    </source>
</evidence>
<dbReference type="Gene3D" id="1.10.3720.10">
    <property type="entry name" value="MetI-like"/>
    <property type="match status" value="1"/>
</dbReference>
<dbReference type="RefSeq" id="WP_042644276.1">
    <property type="nucleotide sequence ID" value="NZ_CDDF01000017.1"/>
</dbReference>
<feature type="transmembrane region" description="Helical" evidence="5">
    <location>
        <begin position="262"/>
        <end position="291"/>
    </location>
</feature>
<dbReference type="Pfam" id="PF00528">
    <property type="entry name" value="BPD_transp_1"/>
    <property type="match status" value="1"/>
</dbReference>
<dbReference type="PANTHER" id="PTHR30325">
    <property type="entry name" value="MEMBRANE COMPONENT OF ABC TRANSPORTER"/>
    <property type="match status" value="1"/>
</dbReference>